<reference evidence="4" key="1">
    <citation type="submission" date="2011-04" db="EMBL/GenBank/DDBJ databases">
        <title>Evolution of plant cell wall degrading machinery underlies the functional diversity of forest fungi.</title>
        <authorList>
            <consortium name="US DOE Joint Genome Institute (JGI-PGF)"/>
            <person name="Eastwood D.C."/>
            <person name="Floudas D."/>
            <person name="Binder M."/>
            <person name="Majcherczyk A."/>
            <person name="Schneider P."/>
            <person name="Aerts A."/>
            <person name="Asiegbu F.O."/>
            <person name="Baker S.E."/>
            <person name="Barry K."/>
            <person name="Bendiksby M."/>
            <person name="Blumentritt M."/>
            <person name="Coutinho P.M."/>
            <person name="Cullen D."/>
            <person name="Cullen D."/>
            <person name="Gathman A."/>
            <person name="Goodell B."/>
            <person name="Henrissat B."/>
            <person name="Ihrmark K."/>
            <person name="Kauserud H."/>
            <person name="Kohler A."/>
            <person name="LaButti K."/>
            <person name="Lapidus A."/>
            <person name="Lavin J.L."/>
            <person name="Lee Y.-H."/>
            <person name="Lindquist E."/>
            <person name="Lilly W."/>
            <person name="Lucas S."/>
            <person name="Morin E."/>
            <person name="Murat C."/>
            <person name="Oguiza J.A."/>
            <person name="Park J."/>
            <person name="Pisabarro A.G."/>
            <person name="Riley R."/>
            <person name="Rosling A."/>
            <person name="Salamov A."/>
            <person name="Schmidt O."/>
            <person name="Schmutz J."/>
            <person name="Skrede I."/>
            <person name="Stenlid J."/>
            <person name="Wiebenga A."/>
            <person name="Xie X."/>
            <person name="Kues U."/>
            <person name="Hibbett D.S."/>
            <person name="Hoffmeister D."/>
            <person name="Hogberg N."/>
            <person name="Martin F."/>
            <person name="Grigoriev I.V."/>
            <person name="Watkinson S.C."/>
        </authorList>
    </citation>
    <scope>NUCLEOTIDE SEQUENCE</scope>
    <source>
        <strain evidence="4">S7.9</strain>
    </source>
</reference>
<dbReference type="OrthoDB" id="2990505at2759"/>
<dbReference type="InterPro" id="IPR036736">
    <property type="entry name" value="ACP-like_sf"/>
</dbReference>
<dbReference type="InterPro" id="IPR010080">
    <property type="entry name" value="Thioester_reductase-like_dom"/>
</dbReference>
<dbReference type="Gene3D" id="1.10.1200.10">
    <property type="entry name" value="ACP-like"/>
    <property type="match status" value="1"/>
</dbReference>
<dbReference type="Gene3D" id="3.40.50.720">
    <property type="entry name" value="NAD(P)-binding Rossmann-like Domain"/>
    <property type="match status" value="1"/>
</dbReference>
<dbReference type="HOGENOM" id="CLU_517920_0_0_1"/>
<proteinExistence type="predicted"/>
<evidence type="ECO:0000256" key="2">
    <source>
        <dbReference type="ARBA" id="ARBA00022553"/>
    </source>
</evidence>
<sequence length="526" mass="58503">MLSEVLAMQPNAIPIDADLFSLGLHSFSAAKLVSRLCDKFKIPKFPIKVIYDSPTVIDLATVIDGHDGETTSSLLSYSEDFEKICKALPTSFPPRRQLKAKRTYFLTGATGFTGLFILRDLMLRREYDVAKVICLVRGSSVVACTQRLFASAAEYGIDTSSWIVEGSESNLEVLQGDLGLDHFGLDDSIWKRMTDEIDIFLANGALVNLALDYSSIRAPNVGGCLTAIRMCTTKHLKALTFVSSMGVYNTAVYKARSAAGLPILEDDDLEDARTGLTIGYLQSKWVSEKIIMWMANLGMPCNIVRPCHISGDSTTGAVSNDDYFWRYTLGFMEMGLFPNKNTALQWVTVNYTAAVCIAAAVAAATGSSQEFSEVVYNVVPSSSMSWTEYLQVLQYYGYDLKLVPIDTFCKHLSSNEVELSQDVLQFRDYYHADMSEDDPPPKCDGRNAQFLLTRHHPWERDIMPLQRSLDDETIGRCIAYMVAIGFMPPPSVYEPSRSDENKRKLPSICVAPRNGSTVPRRSVILR</sequence>
<dbReference type="Pfam" id="PF00550">
    <property type="entry name" value="PP-binding"/>
    <property type="match status" value="1"/>
</dbReference>
<dbReference type="GeneID" id="18820088"/>
<dbReference type="PANTHER" id="PTHR44845">
    <property type="entry name" value="CARRIER DOMAIN-CONTAINING PROTEIN"/>
    <property type="match status" value="1"/>
</dbReference>
<feature type="domain" description="Carrier" evidence="3">
    <location>
        <begin position="1"/>
        <end position="67"/>
    </location>
</feature>
<dbReference type="InterPro" id="IPR009081">
    <property type="entry name" value="PP-bd_ACP"/>
</dbReference>
<accession>F8P2A0</accession>
<dbReference type="PROSITE" id="PS50075">
    <property type="entry name" value="CARRIER"/>
    <property type="match status" value="1"/>
</dbReference>
<evidence type="ECO:0000256" key="1">
    <source>
        <dbReference type="ARBA" id="ARBA00022450"/>
    </source>
</evidence>
<evidence type="ECO:0000313" key="4">
    <source>
        <dbReference type="EMBL" id="EGO23278.1"/>
    </source>
</evidence>
<evidence type="ECO:0000259" key="3">
    <source>
        <dbReference type="PROSITE" id="PS50075"/>
    </source>
</evidence>
<dbReference type="RefSeq" id="XP_007320518.1">
    <property type="nucleotide sequence ID" value="XM_007320456.1"/>
</dbReference>
<name>F8P2A0_SERL9</name>
<protein>
    <recommendedName>
        <fullName evidence="3">Carrier domain-containing protein</fullName>
    </recommendedName>
</protein>
<dbReference type="AlphaFoldDB" id="F8P2A0"/>
<dbReference type="EMBL" id="GL945436">
    <property type="protein sequence ID" value="EGO23278.1"/>
    <property type="molecule type" value="Genomic_DNA"/>
</dbReference>
<organism>
    <name type="scientific">Serpula lacrymans var. lacrymans (strain S7.9)</name>
    <name type="common">Dry rot fungus</name>
    <dbReference type="NCBI Taxonomy" id="578457"/>
    <lineage>
        <taxon>Eukaryota</taxon>
        <taxon>Fungi</taxon>
        <taxon>Dikarya</taxon>
        <taxon>Basidiomycota</taxon>
        <taxon>Agaricomycotina</taxon>
        <taxon>Agaricomycetes</taxon>
        <taxon>Agaricomycetidae</taxon>
        <taxon>Boletales</taxon>
        <taxon>Coniophorineae</taxon>
        <taxon>Serpulaceae</taxon>
        <taxon>Serpula</taxon>
    </lineage>
</organism>
<dbReference type="Proteomes" id="UP000008064">
    <property type="component" value="Unassembled WGS sequence"/>
</dbReference>
<dbReference type="SUPFAM" id="SSF47336">
    <property type="entry name" value="ACP-like"/>
    <property type="match status" value="1"/>
</dbReference>
<dbReference type="Pfam" id="PF07993">
    <property type="entry name" value="NAD_binding_4"/>
    <property type="match status" value="1"/>
</dbReference>
<dbReference type="KEGG" id="sla:SERLADRAFT_472189"/>
<dbReference type="InterPro" id="IPR036291">
    <property type="entry name" value="NAD(P)-bd_dom_sf"/>
</dbReference>
<dbReference type="SUPFAM" id="SSF51735">
    <property type="entry name" value="NAD(P)-binding Rossmann-fold domains"/>
    <property type="match status" value="1"/>
</dbReference>
<keyword evidence="2" id="KW-0597">Phosphoprotein</keyword>
<keyword evidence="1" id="KW-0596">Phosphopantetheine</keyword>
<dbReference type="InterPro" id="IPR013120">
    <property type="entry name" value="FAR_NAD-bd"/>
</dbReference>
<gene>
    <name evidence="4" type="ORF">SERLADRAFT_472189</name>
</gene>
<dbReference type="PANTHER" id="PTHR44845:SF1">
    <property type="entry name" value="L-2-AMINOADIPATE REDUCTASE"/>
    <property type="match status" value="1"/>
</dbReference>
<dbReference type="NCBIfam" id="TIGR01746">
    <property type="entry name" value="Thioester-redct"/>
    <property type="match status" value="1"/>
</dbReference>
<dbReference type="CDD" id="cd05235">
    <property type="entry name" value="SDR_e1"/>
    <property type="match status" value="1"/>
</dbReference>